<comment type="function">
    <text evidence="6">Specifically methylates the N7 position of guanine in position 535 of 16S rRNA.</text>
</comment>
<evidence type="ECO:0000256" key="2">
    <source>
        <dbReference type="ARBA" id="ARBA00022552"/>
    </source>
</evidence>
<sequence>MNEDEFREALQQKGVPLTDEQMQQFEHYYSILVDWNERMNLTAITEKKEVYLKHFYDSVTAAFYEDLSTPLKIVDVGAGAGFPSLPLKICFPHLDVTIVDSLNKRITFLNALASELDLKGVSFYHDRAEQFARKKEHREKYDAAISRAVARLPVLSELCLPLVKKGGRFIAMKGAGASEELLDSDKAFKVLGGKLKHKYDFQLPLEQSERSIIVVDKEKQTPKTYPRKAGTPNKQPLI</sequence>
<feature type="binding site" evidence="6">
    <location>
        <begin position="128"/>
        <end position="129"/>
    </location>
    <ligand>
        <name>S-adenosyl-L-methionine</name>
        <dbReference type="ChEBI" id="CHEBI:59789"/>
    </ligand>
</feature>
<dbReference type="NCBIfam" id="TIGR00138">
    <property type="entry name" value="rsmG_gidB"/>
    <property type="match status" value="1"/>
</dbReference>
<comment type="caution">
    <text evidence="6">Lacks conserved residue(s) required for the propagation of feature annotation.</text>
</comment>
<evidence type="ECO:0000256" key="3">
    <source>
        <dbReference type="ARBA" id="ARBA00022603"/>
    </source>
</evidence>
<dbReference type="RefSeq" id="WP_093053513.1">
    <property type="nucleotide sequence ID" value="NZ_FOGT01000011.1"/>
</dbReference>
<dbReference type="SUPFAM" id="SSF53335">
    <property type="entry name" value="S-adenosyl-L-methionine-dependent methyltransferases"/>
    <property type="match status" value="1"/>
</dbReference>
<comment type="similarity">
    <text evidence="6">Belongs to the methyltransferase superfamily. RNA methyltransferase RsmG family.</text>
</comment>
<dbReference type="EC" id="2.1.1.-" evidence="6"/>
<dbReference type="PANTHER" id="PTHR31760">
    <property type="entry name" value="S-ADENOSYL-L-METHIONINE-DEPENDENT METHYLTRANSFERASES SUPERFAMILY PROTEIN"/>
    <property type="match status" value="1"/>
</dbReference>
<dbReference type="InterPro" id="IPR029063">
    <property type="entry name" value="SAM-dependent_MTases_sf"/>
</dbReference>
<dbReference type="InterPro" id="IPR003682">
    <property type="entry name" value="rRNA_ssu_MeTfrase_G"/>
</dbReference>
<evidence type="ECO:0000256" key="5">
    <source>
        <dbReference type="ARBA" id="ARBA00022691"/>
    </source>
</evidence>
<dbReference type="Pfam" id="PF02527">
    <property type="entry name" value="GidB"/>
    <property type="match status" value="1"/>
</dbReference>
<evidence type="ECO:0000256" key="6">
    <source>
        <dbReference type="HAMAP-Rule" id="MF_00074"/>
    </source>
</evidence>
<dbReference type="OrthoDB" id="9808773at2"/>
<evidence type="ECO:0000313" key="9">
    <source>
        <dbReference type="Proteomes" id="UP000198571"/>
    </source>
</evidence>
<dbReference type="Proteomes" id="UP000198571">
    <property type="component" value="Unassembled WGS sequence"/>
</dbReference>
<keyword evidence="2 6" id="KW-0698">rRNA processing</keyword>
<evidence type="ECO:0000256" key="1">
    <source>
        <dbReference type="ARBA" id="ARBA00022490"/>
    </source>
</evidence>
<gene>
    <name evidence="6" type="primary">rsmG</name>
    <name evidence="8" type="ORF">SAMN05518684_111109</name>
</gene>
<keyword evidence="9" id="KW-1185">Reference proteome</keyword>
<keyword evidence="3 6" id="KW-0489">Methyltransferase</keyword>
<dbReference type="GO" id="GO:0005829">
    <property type="term" value="C:cytosol"/>
    <property type="evidence" value="ECO:0007669"/>
    <property type="project" value="TreeGrafter"/>
</dbReference>
<dbReference type="CDD" id="cd02440">
    <property type="entry name" value="AdoMet_MTases"/>
    <property type="match status" value="1"/>
</dbReference>
<dbReference type="GO" id="GO:0070043">
    <property type="term" value="F:rRNA (guanine-N7-)-methyltransferase activity"/>
    <property type="evidence" value="ECO:0007669"/>
    <property type="project" value="UniProtKB-UniRule"/>
</dbReference>
<keyword evidence="1 6" id="KW-0963">Cytoplasm</keyword>
<proteinExistence type="inferred from homology"/>
<feature type="binding site" evidence="6">
    <location>
        <position position="77"/>
    </location>
    <ligand>
        <name>S-adenosyl-L-methionine</name>
        <dbReference type="ChEBI" id="CHEBI:59789"/>
    </ligand>
</feature>
<organism evidence="8 9">
    <name type="scientific">Salipaludibacillus aurantiacus</name>
    <dbReference type="NCBI Taxonomy" id="1601833"/>
    <lineage>
        <taxon>Bacteria</taxon>
        <taxon>Bacillati</taxon>
        <taxon>Bacillota</taxon>
        <taxon>Bacilli</taxon>
        <taxon>Bacillales</taxon>
        <taxon>Bacillaceae</taxon>
    </lineage>
</organism>
<accession>A0A1H9VNE8</accession>
<dbReference type="PIRSF" id="PIRSF003078">
    <property type="entry name" value="GidB"/>
    <property type="match status" value="1"/>
</dbReference>
<evidence type="ECO:0000313" key="8">
    <source>
        <dbReference type="EMBL" id="SES22723.1"/>
    </source>
</evidence>
<name>A0A1H9VNE8_9BACI</name>
<dbReference type="Gene3D" id="3.40.50.150">
    <property type="entry name" value="Vaccinia Virus protein VP39"/>
    <property type="match status" value="1"/>
</dbReference>
<dbReference type="FunFam" id="3.40.50.150:FF:000041">
    <property type="entry name" value="Ribosomal RNA small subunit methyltransferase G"/>
    <property type="match status" value="1"/>
</dbReference>
<keyword evidence="5 6" id="KW-0949">S-adenosyl-L-methionine</keyword>
<evidence type="ECO:0000256" key="7">
    <source>
        <dbReference type="SAM" id="MobiDB-lite"/>
    </source>
</evidence>
<dbReference type="AlphaFoldDB" id="A0A1H9VNE8"/>
<protein>
    <recommendedName>
        <fullName evidence="6">Ribosomal RNA small subunit methyltransferase G</fullName>
        <ecNumber evidence="6">2.1.1.-</ecNumber>
    </recommendedName>
    <alternativeName>
        <fullName evidence="6">16S rRNA 7-methylguanosine methyltransferase</fullName>
        <shortName evidence="6">16S rRNA m7G methyltransferase</shortName>
    </alternativeName>
</protein>
<feature type="binding site" evidence="6">
    <location>
        <position position="82"/>
    </location>
    <ligand>
        <name>S-adenosyl-L-methionine</name>
        <dbReference type="ChEBI" id="CHEBI:59789"/>
    </ligand>
</feature>
<dbReference type="STRING" id="1601833.SAMN05518684_111109"/>
<evidence type="ECO:0000256" key="4">
    <source>
        <dbReference type="ARBA" id="ARBA00022679"/>
    </source>
</evidence>
<reference evidence="9" key="1">
    <citation type="submission" date="2016-10" db="EMBL/GenBank/DDBJ databases">
        <authorList>
            <person name="Varghese N."/>
            <person name="Submissions S."/>
        </authorList>
    </citation>
    <scope>NUCLEOTIDE SEQUENCE [LARGE SCALE GENOMIC DNA]</scope>
    <source>
        <strain evidence="9">S9</strain>
    </source>
</reference>
<dbReference type="PANTHER" id="PTHR31760:SF0">
    <property type="entry name" value="S-ADENOSYL-L-METHIONINE-DEPENDENT METHYLTRANSFERASES SUPERFAMILY PROTEIN"/>
    <property type="match status" value="1"/>
</dbReference>
<dbReference type="EMBL" id="FOGT01000011">
    <property type="protein sequence ID" value="SES22723.1"/>
    <property type="molecule type" value="Genomic_DNA"/>
</dbReference>
<dbReference type="HAMAP" id="MF_00074">
    <property type="entry name" value="16SrRNA_methyltr_G"/>
    <property type="match status" value="1"/>
</dbReference>
<comment type="subcellular location">
    <subcellularLocation>
        <location evidence="6">Cytoplasm</location>
    </subcellularLocation>
</comment>
<keyword evidence="4 6" id="KW-0808">Transferase</keyword>
<feature type="binding site" evidence="6">
    <location>
        <position position="147"/>
    </location>
    <ligand>
        <name>S-adenosyl-L-methionine</name>
        <dbReference type="ChEBI" id="CHEBI:59789"/>
    </ligand>
</feature>
<feature type="region of interest" description="Disordered" evidence="7">
    <location>
        <begin position="216"/>
        <end position="238"/>
    </location>
</feature>